<feature type="region of interest" description="Disordered" evidence="1">
    <location>
        <begin position="1"/>
        <end position="21"/>
    </location>
</feature>
<dbReference type="EMBL" id="JAJSOW010000106">
    <property type="protein sequence ID" value="KAI9161087.1"/>
    <property type="molecule type" value="Genomic_DNA"/>
</dbReference>
<evidence type="ECO:0000313" key="2">
    <source>
        <dbReference type="EMBL" id="KAI9161087.1"/>
    </source>
</evidence>
<keyword evidence="3" id="KW-1185">Reference proteome</keyword>
<dbReference type="PANTHER" id="PTHR31549:SF191">
    <property type="entry name" value="DUF247 DOMAIN PROTEIN"/>
    <property type="match status" value="1"/>
</dbReference>
<accession>A0AAD5IF14</accession>
<dbReference type="AlphaFoldDB" id="A0AAD5IF14"/>
<dbReference type="Proteomes" id="UP001064489">
    <property type="component" value="Chromosome 2"/>
</dbReference>
<organism evidence="2 3">
    <name type="scientific">Acer negundo</name>
    <name type="common">Box elder</name>
    <dbReference type="NCBI Taxonomy" id="4023"/>
    <lineage>
        <taxon>Eukaryota</taxon>
        <taxon>Viridiplantae</taxon>
        <taxon>Streptophyta</taxon>
        <taxon>Embryophyta</taxon>
        <taxon>Tracheophyta</taxon>
        <taxon>Spermatophyta</taxon>
        <taxon>Magnoliopsida</taxon>
        <taxon>eudicotyledons</taxon>
        <taxon>Gunneridae</taxon>
        <taxon>Pentapetalae</taxon>
        <taxon>rosids</taxon>
        <taxon>malvids</taxon>
        <taxon>Sapindales</taxon>
        <taxon>Sapindaceae</taxon>
        <taxon>Hippocastanoideae</taxon>
        <taxon>Acereae</taxon>
        <taxon>Acer</taxon>
    </lineage>
</organism>
<protein>
    <submittedName>
        <fullName evidence="2">Uncharacterized protein</fullName>
    </submittedName>
</protein>
<dbReference type="Pfam" id="PF03140">
    <property type="entry name" value="DUF247"/>
    <property type="match status" value="1"/>
</dbReference>
<gene>
    <name evidence="2" type="ORF">LWI28_014312</name>
</gene>
<evidence type="ECO:0000313" key="3">
    <source>
        <dbReference type="Proteomes" id="UP001064489"/>
    </source>
</evidence>
<reference evidence="2" key="2">
    <citation type="submission" date="2023-02" db="EMBL/GenBank/DDBJ databases">
        <authorList>
            <person name="Swenson N.G."/>
            <person name="Wegrzyn J.L."/>
            <person name="Mcevoy S.L."/>
        </authorList>
    </citation>
    <scope>NUCLEOTIDE SEQUENCE</scope>
    <source>
        <strain evidence="2">91603</strain>
        <tissue evidence="2">Leaf</tissue>
    </source>
</reference>
<dbReference type="InterPro" id="IPR004158">
    <property type="entry name" value="DUF247_pln"/>
</dbReference>
<comment type="caution">
    <text evidence="2">The sequence shown here is derived from an EMBL/GenBank/DDBJ whole genome shotgun (WGS) entry which is preliminary data.</text>
</comment>
<sequence>MSSVKEDLDDHQNTRQGRRSMFMAKPRGCQGAVSIGLLNYGKDKFSSEEGHKLKLAELFITENGVDEFDLHRKIKAKIVRLKQCYAEEDVKRVNISDENLAWMFLIDGFELLHYICYASLGKLNDLKIIGMDMEAFSLDLFLLENQLPYEVLDDIITSTAKGGANKWNLIDKFIDQTVRDIKGSPITLTSPQQQPSPAHLLQLLRYCHVGDHDHHEKDKKTKTGRRVGRVNELKSAGIHLKSGREGSLRDNVSFASHWITYRNLDASLSSFE</sequence>
<proteinExistence type="predicted"/>
<feature type="compositionally biased region" description="Basic and acidic residues" evidence="1">
    <location>
        <begin position="1"/>
        <end position="13"/>
    </location>
</feature>
<dbReference type="PANTHER" id="PTHR31549">
    <property type="entry name" value="PROTEIN, PUTATIVE (DUF247)-RELATED-RELATED"/>
    <property type="match status" value="1"/>
</dbReference>
<reference evidence="2" key="1">
    <citation type="journal article" date="2022" name="Plant J.">
        <title>Strategies of tolerance reflected in two North American maple genomes.</title>
        <authorList>
            <person name="McEvoy S.L."/>
            <person name="Sezen U.U."/>
            <person name="Trouern-Trend A."/>
            <person name="McMahon S.M."/>
            <person name="Schaberg P.G."/>
            <person name="Yang J."/>
            <person name="Wegrzyn J.L."/>
            <person name="Swenson N.G."/>
        </authorList>
    </citation>
    <scope>NUCLEOTIDE SEQUENCE</scope>
    <source>
        <strain evidence="2">91603</strain>
    </source>
</reference>
<name>A0AAD5IF14_ACENE</name>
<evidence type="ECO:0000256" key="1">
    <source>
        <dbReference type="SAM" id="MobiDB-lite"/>
    </source>
</evidence>